<comment type="caution">
    <text evidence="1">The sequence shown here is derived from an EMBL/GenBank/DDBJ whole genome shotgun (WGS) entry which is preliminary data.</text>
</comment>
<dbReference type="EMBL" id="CAJVCH010288075">
    <property type="protein sequence ID" value="CAG7785054.1"/>
    <property type="molecule type" value="Genomic_DNA"/>
</dbReference>
<gene>
    <name evidence="1" type="ORF">AFUS01_LOCUS23704</name>
</gene>
<dbReference type="Proteomes" id="UP000708208">
    <property type="component" value="Unassembled WGS sequence"/>
</dbReference>
<keyword evidence="2" id="KW-1185">Reference proteome</keyword>
<organism evidence="1 2">
    <name type="scientific">Allacma fusca</name>
    <dbReference type="NCBI Taxonomy" id="39272"/>
    <lineage>
        <taxon>Eukaryota</taxon>
        <taxon>Metazoa</taxon>
        <taxon>Ecdysozoa</taxon>
        <taxon>Arthropoda</taxon>
        <taxon>Hexapoda</taxon>
        <taxon>Collembola</taxon>
        <taxon>Symphypleona</taxon>
        <taxon>Sminthuridae</taxon>
        <taxon>Allacma</taxon>
    </lineage>
</organism>
<accession>A0A8J2PFU3</accession>
<name>A0A8J2PFU3_9HEXA</name>
<protein>
    <submittedName>
        <fullName evidence="1">Uncharacterized protein</fullName>
    </submittedName>
</protein>
<evidence type="ECO:0000313" key="1">
    <source>
        <dbReference type="EMBL" id="CAG7785054.1"/>
    </source>
</evidence>
<reference evidence="1" key="1">
    <citation type="submission" date="2021-06" db="EMBL/GenBank/DDBJ databases">
        <authorList>
            <person name="Hodson N. C."/>
            <person name="Mongue J. A."/>
            <person name="Jaron S. K."/>
        </authorList>
    </citation>
    <scope>NUCLEOTIDE SEQUENCE</scope>
</reference>
<feature type="non-terminal residue" evidence="1">
    <location>
        <position position="19"/>
    </location>
</feature>
<evidence type="ECO:0000313" key="2">
    <source>
        <dbReference type="Proteomes" id="UP000708208"/>
    </source>
</evidence>
<feature type="non-terminal residue" evidence="1">
    <location>
        <position position="1"/>
    </location>
</feature>
<proteinExistence type="predicted"/>
<sequence>TISTLRQEMVGKSTPLAFH</sequence>
<dbReference type="AlphaFoldDB" id="A0A8J2PFU3"/>